<reference evidence="5" key="2">
    <citation type="submission" date="2015-06" db="UniProtKB">
        <authorList>
            <consortium name="EnsemblMetazoa"/>
        </authorList>
    </citation>
    <scope>IDENTIFICATION</scope>
</reference>
<dbReference type="PANTHER" id="PTHR10276">
    <property type="entry name" value="CORE-BINDING FACTOR, BETA SUBUNIT"/>
    <property type="match status" value="1"/>
</dbReference>
<dbReference type="SUPFAM" id="SSF50723">
    <property type="entry name" value="Core binding factor beta, CBF"/>
    <property type="match status" value="1"/>
</dbReference>
<proteinExistence type="inferred from homology"/>
<dbReference type="EMBL" id="CAEY01000738">
    <property type="status" value="NOT_ANNOTATED_CDS"/>
    <property type="molecule type" value="Genomic_DNA"/>
</dbReference>
<dbReference type="STRING" id="32264.T1KZD9"/>
<evidence type="ECO:0000256" key="4">
    <source>
        <dbReference type="ARBA" id="ARBA00057581"/>
    </source>
</evidence>
<dbReference type="Pfam" id="PF02312">
    <property type="entry name" value="CBF_beta"/>
    <property type="match status" value="1"/>
</dbReference>
<dbReference type="GO" id="GO:0003713">
    <property type="term" value="F:transcription coactivator activity"/>
    <property type="evidence" value="ECO:0007669"/>
    <property type="project" value="InterPro"/>
</dbReference>
<dbReference type="Gene3D" id="2.40.250.10">
    <property type="entry name" value="Core binding factor, beta subunit"/>
    <property type="match status" value="1"/>
</dbReference>
<dbReference type="AlphaFoldDB" id="T1KZD9"/>
<dbReference type="OrthoDB" id="10026505at2759"/>
<evidence type="ECO:0000313" key="6">
    <source>
        <dbReference type="Proteomes" id="UP000015104"/>
    </source>
</evidence>
<comment type="similarity">
    <text evidence="3">Belongs to the CBF-beta family.</text>
</comment>
<gene>
    <name evidence="5" type="primary">107368857</name>
</gene>
<evidence type="ECO:0000256" key="2">
    <source>
        <dbReference type="ARBA" id="ARBA00023242"/>
    </source>
</evidence>
<dbReference type="KEGG" id="tut:107368857"/>
<keyword evidence="2" id="KW-0539">Nucleus</keyword>
<organism evidence="5 6">
    <name type="scientific">Tetranychus urticae</name>
    <name type="common">Two-spotted spider mite</name>
    <dbReference type="NCBI Taxonomy" id="32264"/>
    <lineage>
        <taxon>Eukaryota</taxon>
        <taxon>Metazoa</taxon>
        <taxon>Ecdysozoa</taxon>
        <taxon>Arthropoda</taxon>
        <taxon>Chelicerata</taxon>
        <taxon>Arachnida</taxon>
        <taxon>Acari</taxon>
        <taxon>Acariformes</taxon>
        <taxon>Trombidiformes</taxon>
        <taxon>Prostigmata</taxon>
        <taxon>Eleutherengona</taxon>
        <taxon>Raphignathae</taxon>
        <taxon>Tetranychoidea</taxon>
        <taxon>Tetranychidae</taxon>
        <taxon>Tetranychus</taxon>
    </lineage>
</organism>
<dbReference type="GO" id="GO:0006357">
    <property type="term" value="P:regulation of transcription by RNA polymerase II"/>
    <property type="evidence" value="ECO:0007669"/>
    <property type="project" value="TreeGrafter"/>
</dbReference>
<sequence>MKMLPFETPTIFEQLPKYFFSVPKVVSNQKDKFESDELFRRLSRESEIRFVGYKDRPIVERRVRFATGLREATTDIVFIPTGTNLQLVFNSCVNGFSDYCDFEKERGKVHFKSSFIMNGVCVHCKGWIDLEKLEGIGCLEYDQERGAIEDALLREHIERWKAKPNKIDKRICGINQLGRSLMV</sequence>
<dbReference type="EnsemblMetazoa" id="tetur28g01270.1">
    <property type="protein sequence ID" value="tetur28g01270.1"/>
    <property type="gene ID" value="tetur28g01270"/>
</dbReference>
<evidence type="ECO:0000313" key="5">
    <source>
        <dbReference type="EnsemblMetazoa" id="tetur28g01270.1"/>
    </source>
</evidence>
<dbReference type="eggNOG" id="KOG4785">
    <property type="taxonomic scope" value="Eukaryota"/>
</dbReference>
<protein>
    <submittedName>
        <fullName evidence="5">Uncharacterized protein</fullName>
    </submittedName>
</protein>
<comment type="function">
    <text evidence="4">Regulates the DNA-binding properties of Runt.</text>
</comment>
<comment type="subcellular location">
    <subcellularLocation>
        <location evidence="1">Nucleus</location>
    </subcellularLocation>
</comment>
<dbReference type="InterPro" id="IPR036552">
    <property type="entry name" value="CBF_bsu_sf"/>
</dbReference>
<dbReference type="FunFam" id="2.40.250.10:FF:000001">
    <property type="entry name" value="Core-binding factor subunit beta"/>
    <property type="match status" value="1"/>
</dbReference>
<dbReference type="PANTHER" id="PTHR10276:SF3">
    <property type="entry name" value="CORE-BINDING FACTOR SUBUNIT BETA"/>
    <property type="match status" value="1"/>
</dbReference>
<name>T1KZD9_TETUR</name>
<dbReference type="GO" id="GO:0043565">
    <property type="term" value="F:sequence-specific DNA binding"/>
    <property type="evidence" value="ECO:0007669"/>
    <property type="project" value="TreeGrafter"/>
</dbReference>
<dbReference type="GO" id="GO:0035206">
    <property type="term" value="P:regulation of hemocyte proliferation"/>
    <property type="evidence" value="ECO:0007669"/>
    <property type="project" value="UniProtKB-ARBA"/>
</dbReference>
<dbReference type="GO" id="GO:0016513">
    <property type="term" value="C:core-binding factor complex"/>
    <property type="evidence" value="ECO:0007669"/>
    <property type="project" value="TreeGrafter"/>
</dbReference>
<dbReference type="OMA" id="YAEISMV"/>
<reference evidence="6" key="1">
    <citation type="submission" date="2011-08" db="EMBL/GenBank/DDBJ databases">
        <authorList>
            <person name="Rombauts S."/>
        </authorList>
    </citation>
    <scope>NUCLEOTIDE SEQUENCE</scope>
    <source>
        <strain evidence="6">London</strain>
    </source>
</reference>
<dbReference type="HOGENOM" id="CLU_074992_1_0_1"/>
<dbReference type="InterPro" id="IPR003417">
    <property type="entry name" value="CBF_beta"/>
</dbReference>
<keyword evidence="6" id="KW-1185">Reference proteome</keyword>
<evidence type="ECO:0000256" key="3">
    <source>
        <dbReference type="ARBA" id="ARBA00025734"/>
    </source>
</evidence>
<dbReference type="Proteomes" id="UP000015104">
    <property type="component" value="Unassembled WGS sequence"/>
</dbReference>
<accession>T1KZD9</accession>
<evidence type="ECO:0000256" key="1">
    <source>
        <dbReference type="ARBA" id="ARBA00004123"/>
    </source>
</evidence>